<comment type="caution">
    <text evidence="2">The sequence shown here is derived from an EMBL/GenBank/DDBJ whole genome shotgun (WGS) entry which is preliminary data.</text>
</comment>
<dbReference type="Gene3D" id="2.40.128.500">
    <property type="entry name" value="YedD-like protein"/>
    <property type="match status" value="1"/>
</dbReference>
<dbReference type="InterPro" id="IPR038624">
    <property type="entry name" value="YedD-like_sf"/>
</dbReference>
<dbReference type="PATRIC" id="fig|65700.7.peg.2557"/>
<keyword evidence="2" id="KW-0449">Lipoprotein</keyword>
<organism evidence="2 3">
    <name type="scientific">Erwinia tracheiphila</name>
    <dbReference type="NCBI Taxonomy" id="65700"/>
    <lineage>
        <taxon>Bacteria</taxon>
        <taxon>Pseudomonadati</taxon>
        <taxon>Pseudomonadota</taxon>
        <taxon>Gammaproteobacteria</taxon>
        <taxon>Enterobacterales</taxon>
        <taxon>Erwiniaceae</taxon>
        <taxon>Erwinia</taxon>
    </lineage>
</organism>
<reference evidence="2 3" key="1">
    <citation type="submission" date="2015-01" db="EMBL/GenBank/DDBJ databases">
        <title>Erwinia tracheiphila.</title>
        <authorList>
            <person name="Shapiro L.R."/>
        </authorList>
    </citation>
    <scope>NUCLEOTIDE SEQUENCE [LARGE SCALE GENOMIC DNA]</scope>
    <source>
        <strain evidence="2 3">BuffGH</strain>
    </source>
</reference>
<dbReference type="PROSITE" id="PS51257">
    <property type="entry name" value="PROKAR_LIPOPROTEIN"/>
    <property type="match status" value="1"/>
</dbReference>
<accession>A0A0M2K8I0</accession>
<dbReference type="NCBIfam" id="NF007705">
    <property type="entry name" value="PRK10397.1"/>
    <property type="match status" value="1"/>
</dbReference>
<dbReference type="RefSeq" id="WP_016192848.1">
    <property type="nucleotide sequence ID" value="NZ_CP089932.1"/>
</dbReference>
<name>A0A0M2K8I0_9GAMM</name>
<dbReference type="Proteomes" id="UP000033924">
    <property type="component" value="Unassembled WGS sequence"/>
</dbReference>
<evidence type="ECO:0000313" key="2">
    <source>
        <dbReference type="EMBL" id="KKF35695.1"/>
    </source>
</evidence>
<feature type="signal peptide" evidence="1">
    <location>
        <begin position="1"/>
        <end position="20"/>
    </location>
</feature>
<keyword evidence="1" id="KW-0732">Signal</keyword>
<dbReference type="Pfam" id="PF13987">
    <property type="entry name" value="YedD"/>
    <property type="match status" value="1"/>
</dbReference>
<evidence type="ECO:0000256" key="1">
    <source>
        <dbReference type="SAM" id="SignalP"/>
    </source>
</evidence>
<protein>
    <submittedName>
        <fullName evidence="2">Lipoprotein</fullName>
    </submittedName>
</protein>
<dbReference type="EMBL" id="JXNU01000003">
    <property type="protein sequence ID" value="KKF35695.1"/>
    <property type="molecule type" value="Genomic_DNA"/>
</dbReference>
<feature type="chain" id="PRO_5005635892" evidence="1">
    <location>
        <begin position="21"/>
        <end position="160"/>
    </location>
</feature>
<keyword evidence="3" id="KW-1185">Reference proteome</keyword>
<sequence>MKKWMLAAAAAVVLSGCAHVPSYQSAVKAPPPASLVGYWQSVGPQRGLVSKEAIASLIINADGDTLDCRQWQRVIAKPGRVTQFSDDWVNINIASRMMPLTLKGGDLHYDKLVLQRVKQPTTECQDALAHLTDAPAVTPVQAASVGGKPHHKSTLRNSKF</sequence>
<evidence type="ECO:0000313" key="3">
    <source>
        <dbReference type="Proteomes" id="UP000033924"/>
    </source>
</evidence>
<dbReference type="AlphaFoldDB" id="A0A0M2K8I0"/>
<proteinExistence type="predicted"/>
<gene>
    <name evidence="2" type="ORF">SY86_10115</name>
</gene>
<dbReference type="InterPro" id="IPR025596">
    <property type="entry name" value="YedD"/>
</dbReference>